<feature type="transmembrane region" description="Helical" evidence="2">
    <location>
        <begin position="293"/>
        <end position="318"/>
    </location>
</feature>
<reference evidence="3 4" key="1">
    <citation type="submission" date="2020-08" db="EMBL/GenBank/DDBJ databases">
        <title>Winkia gen. nov., sp. nov., isolated from faeces of the Anser albifrons in China.</title>
        <authorList>
            <person name="Liu Q."/>
        </authorList>
    </citation>
    <scope>NUCLEOTIDE SEQUENCE [LARGE SCALE GENOMIC DNA]</scope>
    <source>
        <strain evidence="3 4">C62</strain>
    </source>
</reference>
<keyword evidence="4" id="KW-1185">Reference proteome</keyword>
<accession>A0A8I0G827</accession>
<feature type="transmembrane region" description="Helical" evidence="2">
    <location>
        <begin position="225"/>
        <end position="243"/>
    </location>
</feature>
<feature type="compositionally biased region" description="Acidic residues" evidence="1">
    <location>
        <begin position="79"/>
        <end position="92"/>
    </location>
</feature>
<keyword evidence="2" id="KW-0472">Membrane</keyword>
<dbReference type="RefSeq" id="WP_191071618.1">
    <property type="nucleotide sequence ID" value="NZ_JACRUO010000001.1"/>
</dbReference>
<protein>
    <submittedName>
        <fullName evidence="3">Uncharacterized protein</fullName>
    </submittedName>
</protein>
<evidence type="ECO:0000256" key="1">
    <source>
        <dbReference type="SAM" id="MobiDB-lite"/>
    </source>
</evidence>
<keyword evidence="2" id="KW-0812">Transmembrane</keyword>
<dbReference type="Proteomes" id="UP000627538">
    <property type="component" value="Unassembled WGS sequence"/>
</dbReference>
<feature type="compositionally biased region" description="Low complexity" evidence="1">
    <location>
        <begin position="46"/>
        <end position="59"/>
    </location>
</feature>
<comment type="caution">
    <text evidence="3">The sequence shown here is derived from an EMBL/GenBank/DDBJ whole genome shotgun (WGS) entry which is preliminary data.</text>
</comment>
<evidence type="ECO:0000313" key="4">
    <source>
        <dbReference type="Proteomes" id="UP000627538"/>
    </source>
</evidence>
<dbReference type="AlphaFoldDB" id="A0A8I0G827"/>
<feature type="compositionally biased region" description="Acidic residues" evidence="1">
    <location>
        <begin position="128"/>
        <end position="139"/>
    </location>
</feature>
<feature type="transmembrane region" description="Helical" evidence="2">
    <location>
        <begin position="338"/>
        <end position="364"/>
    </location>
</feature>
<name>A0A8I0G827_9ACTO</name>
<feature type="compositionally biased region" description="Low complexity" evidence="1">
    <location>
        <begin position="113"/>
        <end position="127"/>
    </location>
</feature>
<evidence type="ECO:0000256" key="2">
    <source>
        <dbReference type="SAM" id="Phobius"/>
    </source>
</evidence>
<dbReference type="EMBL" id="JACRUO010000001">
    <property type="protein sequence ID" value="MBD3689582.1"/>
    <property type="molecule type" value="Genomic_DNA"/>
</dbReference>
<keyword evidence="2" id="KW-1133">Transmembrane helix</keyword>
<feature type="compositionally biased region" description="Low complexity" evidence="1">
    <location>
        <begin position="159"/>
        <end position="179"/>
    </location>
</feature>
<gene>
    <name evidence="3" type="ORF">H8R10_04995</name>
</gene>
<proteinExistence type="predicted"/>
<evidence type="ECO:0000313" key="3">
    <source>
        <dbReference type="EMBL" id="MBD3689582.1"/>
    </source>
</evidence>
<feature type="transmembrane region" description="Helical" evidence="2">
    <location>
        <begin position="263"/>
        <end position="286"/>
    </location>
</feature>
<organism evidence="3 4">
    <name type="scientific">Nanchangia anserum</name>
    <dbReference type="NCBI Taxonomy" id="2692125"/>
    <lineage>
        <taxon>Bacteria</taxon>
        <taxon>Bacillati</taxon>
        <taxon>Actinomycetota</taxon>
        <taxon>Actinomycetes</taxon>
        <taxon>Actinomycetales</taxon>
        <taxon>Actinomycetaceae</taxon>
        <taxon>Nanchangia</taxon>
    </lineage>
</organism>
<sequence>MTERKDAPAEEPTSRLWFVDEADGPHDPALDAPRISTDDSLIAGGTVAEATDAPAADDTIVLPATSSIPAEDDAHRDDAEETAEVDETDDVETTQTRRLSLMEATPQPSVPSEPDAPTEDAATAAVEIEADTAEEANEADSEKAVDEEPAQASEHLPETTIIPAAAPSVPVTPVPVTAESPRDDNAPATEPADPAPAPARERYTLDEAIFDGATALPSIPSRVPAHIWSVLLTLILTPVAWFFACDGVARLLPGTLTEVAPRIHNVAGLLEIAAAALVMFLLVLLARWSSLGSFVWGIVSLVAGVAFFVVQGLALNVIGSLNHLLQAMRGVNGFFSNVAHHLAFSLTGGIIVLAGVVLIALGFVSHGARRKGRRDYLARRAIDSLDQ</sequence>
<feature type="region of interest" description="Disordered" evidence="1">
    <location>
        <begin position="1"/>
        <end position="198"/>
    </location>
</feature>